<dbReference type="GO" id="GO:0006313">
    <property type="term" value="P:DNA transposition"/>
    <property type="evidence" value="ECO:0007669"/>
    <property type="project" value="InterPro"/>
</dbReference>
<feature type="domain" description="Transposase IS801/IS1294" evidence="1">
    <location>
        <begin position="70"/>
        <end position="128"/>
    </location>
</feature>
<name>A0A6J7I5Y4_9ZZZZ</name>
<evidence type="ECO:0000259" key="1">
    <source>
        <dbReference type="Pfam" id="PF04986"/>
    </source>
</evidence>
<dbReference type="GO" id="GO:0004803">
    <property type="term" value="F:transposase activity"/>
    <property type="evidence" value="ECO:0007669"/>
    <property type="project" value="InterPro"/>
</dbReference>
<dbReference type="InterPro" id="IPR007069">
    <property type="entry name" value="Transposase_32"/>
</dbReference>
<dbReference type="Pfam" id="PF04986">
    <property type="entry name" value="Y2_Tnp"/>
    <property type="match status" value="1"/>
</dbReference>
<accession>A0A6J7I5Y4</accession>
<reference evidence="2" key="1">
    <citation type="submission" date="2020-05" db="EMBL/GenBank/DDBJ databases">
        <authorList>
            <person name="Chiriac C."/>
            <person name="Salcher M."/>
            <person name="Ghai R."/>
            <person name="Kavagutti S V."/>
        </authorList>
    </citation>
    <scope>NUCLEOTIDE SEQUENCE</scope>
</reference>
<dbReference type="EMBL" id="CAFBLX010000413">
    <property type="protein sequence ID" value="CAB4925936.1"/>
    <property type="molecule type" value="Genomic_DNA"/>
</dbReference>
<evidence type="ECO:0000313" key="2">
    <source>
        <dbReference type="EMBL" id="CAB4925936.1"/>
    </source>
</evidence>
<proteinExistence type="predicted"/>
<dbReference type="AlphaFoldDB" id="A0A6J7I5Y4"/>
<sequence>MAERAAHLVDHVLPDVPVRQWVLSLPHRLRYQLAWDHDLCRAVVAVYMRAVLGWLRRWAQRVGVADGRGGAVVVSQRFGGALNLNVHLHALVVDGVFARDATGAIVFRPAVPLTTLDVAEVLATVEPRTAALLARRGVDEGGGREVNLRRRRRRCWRG</sequence>
<gene>
    <name evidence="2" type="ORF">UFOPK3472_03831</name>
</gene>
<protein>
    <submittedName>
        <fullName evidence="2">Unannotated protein</fullName>
    </submittedName>
</protein>
<organism evidence="2">
    <name type="scientific">freshwater metagenome</name>
    <dbReference type="NCBI Taxonomy" id="449393"/>
    <lineage>
        <taxon>unclassified sequences</taxon>
        <taxon>metagenomes</taxon>
        <taxon>ecological metagenomes</taxon>
    </lineage>
</organism>
<dbReference type="GO" id="GO:0003677">
    <property type="term" value="F:DNA binding"/>
    <property type="evidence" value="ECO:0007669"/>
    <property type="project" value="InterPro"/>
</dbReference>